<feature type="chain" id="PRO_5001854860" description="Secreted protein" evidence="1">
    <location>
        <begin position="25"/>
        <end position="137"/>
    </location>
</feature>
<evidence type="ECO:0000313" key="3">
    <source>
        <dbReference type="Proteomes" id="UP000045285"/>
    </source>
</evidence>
<evidence type="ECO:0000256" key="1">
    <source>
        <dbReference type="SAM" id="SignalP"/>
    </source>
</evidence>
<keyword evidence="1" id="KW-0732">Signal</keyword>
<feature type="signal peptide" evidence="1">
    <location>
        <begin position="1"/>
        <end position="24"/>
    </location>
</feature>
<evidence type="ECO:0008006" key="4">
    <source>
        <dbReference type="Google" id="ProtNLM"/>
    </source>
</evidence>
<accession>A0A090EE33</accession>
<proteinExistence type="predicted"/>
<keyword evidence="3" id="KW-1185">Reference proteome</keyword>
<dbReference type="EMBL" id="CCMZ01000056">
    <property type="protein sequence ID" value="CDX26250.1"/>
    <property type="molecule type" value="Genomic_DNA"/>
</dbReference>
<name>A0A090EE33_MESPL</name>
<reference evidence="3" key="1">
    <citation type="submission" date="2014-08" db="EMBL/GenBank/DDBJ databases">
        <authorList>
            <person name="Moulin L."/>
        </authorList>
    </citation>
    <scope>NUCLEOTIDE SEQUENCE [LARGE SCALE GENOMIC DNA]</scope>
</reference>
<dbReference type="AlphaFoldDB" id="A0A090EE33"/>
<dbReference type="Proteomes" id="UP000045285">
    <property type="component" value="Unassembled WGS sequence"/>
</dbReference>
<evidence type="ECO:0000313" key="2">
    <source>
        <dbReference type="EMBL" id="CDX26250.1"/>
    </source>
</evidence>
<sequence>MILNGFKCLVVAALMLSSTLDANAASQSKWVEVTEPVIYCGGVDADAAAFLLLRWLSSEHGEIDDDIKQSCGLLTVGDQYLLDDQQPESDRSRVILMWSPICPRGCSPTMLPAAAPPRRLVGTYLKPIKPPTGWEGW</sequence>
<protein>
    <recommendedName>
        <fullName evidence="4">Secreted protein</fullName>
    </recommendedName>
</protein>
<organism evidence="2 3">
    <name type="scientific">Mesorhizobium plurifarium</name>
    <dbReference type="NCBI Taxonomy" id="69974"/>
    <lineage>
        <taxon>Bacteria</taxon>
        <taxon>Pseudomonadati</taxon>
        <taxon>Pseudomonadota</taxon>
        <taxon>Alphaproteobacteria</taxon>
        <taxon>Hyphomicrobiales</taxon>
        <taxon>Phyllobacteriaceae</taxon>
        <taxon>Mesorhizobium</taxon>
    </lineage>
</organism>
<gene>
    <name evidence="2" type="ORF">MPL3356_60304</name>
</gene>